<evidence type="ECO:0000259" key="7">
    <source>
        <dbReference type="PROSITE" id="PS50011"/>
    </source>
</evidence>
<organism evidence="8 9">
    <name type="scientific">Hallella faecis</name>
    <dbReference type="NCBI Taxonomy" id="2841596"/>
    <lineage>
        <taxon>Bacteria</taxon>
        <taxon>Pseudomonadati</taxon>
        <taxon>Bacteroidota</taxon>
        <taxon>Bacteroidia</taxon>
        <taxon>Bacteroidales</taxon>
        <taxon>Prevotellaceae</taxon>
        <taxon>Hallella</taxon>
    </lineage>
</organism>
<evidence type="ECO:0000256" key="4">
    <source>
        <dbReference type="ARBA" id="ARBA00022840"/>
    </source>
</evidence>
<evidence type="ECO:0000256" key="6">
    <source>
        <dbReference type="SAM" id="Phobius"/>
    </source>
</evidence>
<dbReference type="InterPro" id="IPR008271">
    <property type="entry name" value="Ser/Thr_kinase_AS"/>
</dbReference>
<dbReference type="SUPFAM" id="SSF56112">
    <property type="entry name" value="Protein kinase-like (PK-like)"/>
    <property type="match status" value="1"/>
</dbReference>
<dbReference type="PROSITE" id="PS50011">
    <property type="entry name" value="PROTEIN_KINASE_DOM"/>
    <property type="match status" value="1"/>
</dbReference>
<dbReference type="EMBL" id="JBBNFP010000069">
    <property type="protein sequence ID" value="MEQ2487701.1"/>
    <property type="molecule type" value="Genomic_DNA"/>
</dbReference>
<proteinExistence type="predicted"/>
<dbReference type="InterPro" id="IPR000719">
    <property type="entry name" value="Prot_kinase_dom"/>
</dbReference>
<dbReference type="InterPro" id="IPR011009">
    <property type="entry name" value="Kinase-like_dom_sf"/>
</dbReference>
<dbReference type="RefSeq" id="WP_215760777.1">
    <property type="nucleotide sequence ID" value="NZ_JAHKBE010000072.1"/>
</dbReference>
<dbReference type="Gene3D" id="1.10.510.10">
    <property type="entry name" value="Transferase(Phosphotransferase) domain 1"/>
    <property type="match status" value="1"/>
</dbReference>
<evidence type="ECO:0000256" key="2">
    <source>
        <dbReference type="ARBA" id="ARBA00022741"/>
    </source>
</evidence>
<keyword evidence="5" id="KW-0175">Coiled coil</keyword>
<dbReference type="CDD" id="cd14014">
    <property type="entry name" value="STKc_PknB_like"/>
    <property type="match status" value="1"/>
</dbReference>
<evidence type="ECO:0000256" key="5">
    <source>
        <dbReference type="SAM" id="Coils"/>
    </source>
</evidence>
<feature type="coiled-coil region" evidence="5">
    <location>
        <begin position="75"/>
        <end position="102"/>
    </location>
</feature>
<dbReference type="SMART" id="SM00220">
    <property type="entry name" value="S_TKc"/>
    <property type="match status" value="1"/>
</dbReference>
<dbReference type="EC" id="2.7.11.1" evidence="8"/>
<protein>
    <submittedName>
        <fullName evidence="8">Serine/threonine-protein kinase</fullName>
        <ecNumber evidence="8">2.7.11.1</ecNumber>
    </submittedName>
</protein>
<evidence type="ECO:0000256" key="3">
    <source>
        <dbReference type="ARBA" id="ARBA00022777"/>
    </source>
</evidence>
<keyword evidence="2" id="KW-0547">Nucleotide-binding</keyword>
<keyword evidence="3 8" id="KW-0418">Kinase</keyword>
<evidence type="ECO:0000313" key="8">
    <source>
        <dbReference type="EMBL" id="MEQ2487701.1"/>
    </source>
</evidence>
<reference evidence="8 9" key="1">
    <citation type="submission" date="2024-04" db="EMBL/GenBank/DDBJ databases">
        <title>Human intestinal bacterial collection.</title>
        <authorList>
            <person name="Pauvert C."/>
            <person name="Hitch T.C.A."/>
            <person name="Clavel T."/>
        </authorList>
    </citation>
    <scope>NUCLEOTIDE SEQUENCE [LARGE SCALE GENOMIC DNA]</scope>
    <source>
        <strain evidence="8 9">CLA-AA-H145</strain>
    </source>
</reference>
<comment type="caution">
    <text evidence="8">The sequence shown here is derived from an EMBL/GenBank/DDBJ whole genome shotgun (WGS) entry which is preliminary data.</text>
</comment>
<evidence type="ECO:0000313" key="9">
    <source>
        <dbReference type="Proteomes" id="UP001487296"/>
    </source>
</evidence>
<dbReference type="Pfam" id="PF00069">
    <property type="entry name" value="Pkinase"/>
    <property type="match status" value="1"/>
</dbReference>
<dbReference type="Proteomes" id="UP001487296">
    <property type="component" value="Unassembled WGS sequence"/>
</dbReference>
<dbReference type="PROSITE" id="PS00108">
    <property type="entry name" value="PROTEIN_KINASE_ST"/>
    <property type="match status" value="1"/>
</dbReference>
<dbReference type="Gene3D" id="3.30.200.20">
    <property type="entry name" value="Phosphorylase Kinase, domain 1"/>
    <property type="match status" value="1"/>
</dbReference>
<feature type="transmembrane region" description="Helical" evidence="6">
    <location>
        <begin position="354"/>
        <end position="372"/>
    </location>
</feature>
<sequence>MSNNINTANMLRVGTILHGTYRIDRYLSSGGFGNTYVATNIQFGEQYAIKEFFMRGISQRDDNNTTVSVSNTDNRETFASQLEKFKKEARRLRKLNNEHIVRVHDLFEENGTAYYVMDYIEGENLSERLKRTGKPLSEAEVMQLLPQILDALEAAHKDGILHLDLKPANIMVDKQGVVKLIDFGASKQQSAQGGATTSTAVSYTNGYAPREQMEQNLEKFGPWTDFYALGATLYTLLTNKKPPLPSDIDDDGSEDKHLALPMPIGCDDKRKKMILWLMSTNRKDRPQNVETFREQFELNVCYNVEQKSSLHSEDETMLADTHGNKAECQEQSLSWSQMNEDSITPRFSFDPKDIVIFVTAIFFIIGVGLYFYSTQNEYEEYKNNVTSVYPIHISKIEIGNTDENNNVISDYGKPIYDYQTKYLSPRIYYYGFGTGCYTLKIKIFNPDGTLSQGGNSPKDCSYTSDLYVDSEDGNTYFDIGGWGGNDAGHWWSGSYRLEVWYGNTILYVKHFKVLFK</sequence>
<gene>
    <name evidence="8" type="ORF">AAAT34_11700</name>
</gene>
<keyword evidence="6" id="KW-0472">Membrane</keyword>
<dbReference type="PANTHER" id="PTHR43289:SF34">
    <property type="entry name" value="SERINE_THREONINE-PROTEIN KINASE YBDM-RELATED"/>
    <property type="match status" value="1"/>
</dbReference>
<accession>A0ABV1FTE6</accession>
<evidence type="ECO:0000256" key="1">
    <source>
        <dbReference type="ARBA" id="ARBA00022679"/>
    </source>
</evidence>
<keyword evidence="4" id="KW-0067">ATP-binding</keyword>
<keyword evidence="9" id="KW-1185">Reference proteome</keyword>
<dbReference type="PANTHER" id="PTHR43289">
    <property type="entry name" value="MITOGEN-ACTIVATED PROTEIN KINASE KINASE KINASE 20-RELATED"/>
    <property type="match status" value="1"/>
</dbReference>
<feature type="domain" description="Protein kinase" evidence="7">
    <location>
        <begin position="21"/>
        <end position="297"/>
    </location>
</feature>
<keyword evidence="1 8" id="KW-0808">Transferase</keyword>
<keyword evidence="6" id="KW-1133">Transmembrane helix</keyword>
<keyword evidence="6" id="KW-0812">Transmembrane</keyword>
<dbReference type="GO" id="GO:0004674">
    <property type="term" value="F:protein serine/threonine kinase activity"/>
    <property type="evidence" value="ECO:0007669"/>
    <property type="project" value="UniProtKB-EC"/>
</dbReference>
<name>A0ABV1FTE6_9BACT</name>